<dbReference type="EMBL" id="CP067089">
    <property type="protein sequence ID" value="QQO07499.1"/>
    <property type="molecule type" value="Genomic_DNA"/>
</dbReference>
<dbReference type="RefSeq" id="WP_215624804.1">
    <property type="nucleotide sequence ID" value="NZ_CP067089.2"/>
</dbReference>
<dbReference type="Gene3D" id="3.10.180.10">
    <property type="entry name" value="2,3-Dihydroxybiphenyl 1,2-Dioxygenase, domain 1"/>
    <property type="match status" value="1"/>
</dbReference>
<name>A0A7T7XJC6_9SPIR</name>
<keyword evidence="3" id="KW-1185">Reference proteome</keyword>
<dbReference type="InterPro" id="IPR025870">
    <property type="entry name" value="Glyoxalase-like_dom"/>
</dbReference>
<evidence type="ECO:0000313" key="3">
    <source>
        <dbReference type="Proteomes" id="UP000595917"/>
    </source>
</evidence>
<evidence type="ECO:0000259" key="1">
    <source>
        <dbReference type="PROSITE" id="PS51819"/>
    </source>
</evidence>
<gene>
    <name evidence="2" type="ORF">JFL75_11065</name>
</gene>
<dbReference type="AlphaFoldDB" id="A0A7T7XJC6"/>
<dbReference type="KEGG" id="bhc:JFL75_11065"/>
<dbReference type="InterPro" id="IPR029068">
    <property type="entry name" value="Glyas_Bleomycin-R_OHBP_Dase"/>
</dbReference>
<reference evidence="2" key="1">
    <citation type="submission" date="2021-01" db="EMBL/GenBank/DDBJ databases">
        <title>Description of Breznakiella homolactica.</title>
        <authorList>
            <person name="Song Y."/>
            <person name="Brune A."/>
        </authorList>
    </citation>
    <scope>NUCLEOTIDE SEQUENCE</scope>
    <source>
        <strain evidence="2">RmG30</strain>
    </source>
</reference>
<accession>A0A7T7XJC6</accession>
<evidence type="ECO:0000313" key="2">
    <source>
        <dbReference type="EMBL" id="QQO07499.1"/>
    </source>
</evidence>
<sequence>MSTLLVVQDTERSKKFYTGLLDQEIVMDLGANVSMKSGIALQTLETWAGFIGKAPGEIRFGGLSSQLYFEVADLDAFTEKLNAWGTIEKLHEVREFPWGQRVIRFFDPDRHVIEVSEEMTVVVKRYLRSGMSAEQTAEKTMFPLEFVEQCRSELPQ</sequence>
<dbReference type="SUPFAM" id="SSF54593">
    <property type="entry name" value="Glyoxalase/Bleomycin resistance protein/Dihydroxybiphenyl dioxygenase"/>
    <property type="match status" value="1"/>
</dbReference>
<proteinExistence type="predicted"/>
<dbReference type="InterPro" id="IPR037523">
    <property type="entry name" value="VOC_core"/>
</dbReference>
<organism evidence="2 3">
    <name type="scientific">Breznakiella homolactica</name>
    <dbReference type="NCBI Taxonomy" id="2798577"/>
    <lineage>
        <taxon>Bacteria</taxon>
        <taxon>Pseudomonadati</taxon>
        <taxon>Spirochaetota</taxon>
        <taxon>Spirochaetia</taxon>
        <taxon>Spirochaetales</taxon>
        <taxon>Breznakiellaceae</taxon>
        <taxon>Breznakiella</taxon>
    </lineage>
</organism>
<feature type="domain" description="VOC" evidence="1">
    <location>
        <begin position="1"/>
        <end position="118"/>
    </location>
</feature>
<dbReference type="PROSITE" id="PS51819">
    <property type="entry name" value="VOC"/>
    <property type="match status" value="1"/>
</dbReference>
<dbReference type="Pfam" id="PF12681">
    <property type="entry name" value="Glyoxalase_2"/>
    <property type="match status" value="1"/>
</dbReference>
<dbReference type="Proteomes" id="UP000595917">
    <property type="component" value="Chromosome"/>
</dbReference>
<protein>
    <recommendedName>
        <fullName evidence="1">VOC domain-containing protein</fullName>
    </recommendedName>
</protein>